<accession>A0A212LHT7</accession>
<dbReference type="EMBL" id="FMJD01000008">
    <property type="protein sequence ID" value="SCM77114.1"/>
    <property type="molecule type" value="Genomic_DNA"/>
</dbReference>
<organism evidence="2">
    <name type="scientific">uncultured Pleomorphomonas sp</name>
    <dbReference type="NCBI Taxonomy" id="442121"/>
    <lineage>
        <taxon>Bacteria</taxon>
        <taxon>Pseudomonadati</taxon>
        <taxon>Pseudomonadota</taxon>
        <taxon>Alphaproteobacteria</taxon>
        <taxon>Hyphomicrobiales</taxon>
        <taxon>Pleomorphomonadaceae</taxon>
        <taxon>Pleomorphomonas</taxon>
        <taxon>environmental samples</taxon>
    </lineage>
</organism>
<feature type="region of interest" description="Disordered" evidence="1">
    <location>
        <begin position="28"/>
        <end position="61"/>
    </location>
</feature>
<protein>
    <submittedName>
        <fullName evidence="2">Uncharacterized protein</fullName>
    </submittedName>
</protein>
<proteinExistence type="predicted"/>
<sequence>MHNLVSGPIGGFGGSGFMMHLPLAETRKSGGGSYRLSGKGRAPQASASLVQSRPVRRRSAS</sequence>
<evidence type="ECO:0000313" key="2">
    <source>
        <dbReference type="EMBL" id="SCM77114.1"/>
    </source>
</evidence>
<evidence type="ECO:0000256" key="1">
    <source>
        <dbReference type="SAM" id="MobiDB-lite"/>
    </source>
</evidence>
<gene>
    <name evidence="2" type="ORF">KL86PLE_40919</name>
</gene>
<reference evidence="2" key="1">
    <citation type="submission" date="2016-08" db="EMBL/GenBank/DDBJ databases">
        <authorList>
            <person name="Seilhamer J.J."/>
        </authorList>
    </citation>
    <scope>NUCLEOTIDE SEQUENCE</scope>
    <source>
        <strain evidence="2">86</strain>
    </source>
</reference>
<dbReference type="AlphaFoldDB" id="A0A212LHT7"/>
<name>A0A212LHT7_9HYPH</name>